<evidence type="ECO:0000313" key="4">
    <source>
        <dbReference type="Proteomes" id="UP000789595"/>
    </source>
</evidence>
<reference evidence="3" key="1">
    <citation type="submission" date="2021-11" db="EMBL/GenBank/DDBJ databases">
        <authorList>
            <consortium name="Genoscope - CEA"/>
            <person name="William W."/>
        </authorList>
    </citation>
    <scope>NUCLEOTIDE SEQUENCE</scope>
</reference>
<gene>
    <name evidence="3" type="ORF">PECAL_4P00900</name>
</gene>
<evidence type="ECO:0000259" key="2">
    <source>
        <dbReference type="SMART" id="SM01204"/>
    </source>
</evidence>
<feature type="domain" description="FIST" evidence="1">
    <location>
        <begin position="395"/>
        <end position="592"/>
    </location>
</feature>
<evidence type="ECO:0008006" key="5">
    <source>
        <dbReference type="Google" id="ProtNLM"/>
    </source>
</evidence>
<proteinExistence type="predicted"/>
<dbReference type="SMART" id="SM01204">
    <property type="entry name" value="FIST_C"/>
    <property type="match status" value="1"/>
</dbReference>
<name>A0A8J2WLK4_9STRA</name>
<dbReference type="AlphaFoldDB" id="A0A8J2WLK4"/>
<protein>
    <recommendedName>
        <fullName evidence="5">FIST domain-containing protein</fullName>
    </recommendedName>
</protein>
<dbReference type="InterPro" id="IPR013702">
    <property type="entry name" value="FIST_domain_N"/>
</dbReference>
<dbReference type="Proteomes" id="UP000789595">
    <property type="component" value="Unassembled WGS sequence"/>
</dbReference>
<dbReference type="PANTHER" id="PTHR40252">
    <property type="entry name" value="BLR0328 PROTEIN"/>
    <property type="match status" value="1"/>
</dbReference>
<comment type="caution">
    <text evidence="3">The sequence shown here is derived from an EMBL/GenBank/DDBJ whole genome shotgun (WGS) entry which is preliminary data.</text>
</comment>
<organism evidence="3 4">
    <name type="scientific">Pelagomonas calceolata</name>
    <dbReference type="NCBI Taxonomy" id="35677"/>
    <lineage>
        <taxon>Eukaryota</taxon>
        <taxon>Sar</taxon>
        <taxon>Stramenopiles</taxon>
        <taxon>Ochrophyta</taxon>
        <taxon>Pelagophyceae</taxon>
        <taxon>Pelagomonadales</taxon>
        <taxon>Pelagomonadaceae</taxon>
        <taxon>Pelagomonas</taxon>
    </lineage>
</organism>
<dbReference type="EMBL" id="CAKKNE010000004">
    <property type="protein sequence ID" value="CAH0372930.1"/>
    <property type="molecule type" value="Genomic_DNA"/>
</dbReference>
<accession>A0A8J2WLK4</accession>
<dbReference type="Pfam" id="PF08495">
    <property type="entry name" value="FIST"/>
    <property type="match status" value="1"/>
</dbReference>
<dbReference type="SMART" id="SM00897">
    <property type="entry name" value="FIST"/>
    <property type="match status" value="1"/>
</dbReference>
<dbReference type="OrthoDB" id="10266923at2759"/>
<sequence>MGCSFSDQKSSQESLTVVVHGSSHDSRDVLGQQSESTRHLMGTGASLLVLPDGTTWPDGDLRDGMASCVESLTELQAKLVSAGAWTAEDREGLGTALDHSRRVYSKLIDEAPAHREEMQKLRSTLLTDFSPLYVAGYNIVTKDPGFADFIAQADRCASNAPQQKPRQTTPQLEQLYETGAVNAREPFKSLLDAAGDKLADAKIEMAPLKKMTRTVEKSMLRPDAARRGEVDDILDVVRGMVICGSMHELGVALAFFAEPDCGWKIVRVKNRFADGAQTSGGWADCLLNIVRSDDPHQHVCEVQLVHKKMLVLRGEDMGGHDAYNQYRRADELLLVLDEKDVFAPVHRAVGMLKGLGVVTPGTPDLPRIAAGASYKADTQKALDSAHSSLRLGGAAPSLVIAAYTCTHDKNKVFEGLRKLCPDVPVVGVSSCRGVVANGRWYSSSKSRALGLWAISDDRGDYDVVHIKELSNDAQQVVADKVTAATAGRPMPQFVLCFSALGFSEAVLKGIKSVVGAVPVFGGTAADNELKKPYEWSQFSSEGGVSQNGVVLVLGWSSVEVACYMSSGFQPTEQKGVATRTSGSTILEIDGRPAMTVYDEWTRASGEVVVGLTTGSIDTTTEAIAGELRPIGVPLDDDDKEFRVLHPLSVDSAAGSLTVGGWVAEGTNLTLLAAEAETLVNNICEVSSALVKSDAQKRLGVDASGAVEECLGAFMIFCGGLVKALQDDMEERWEELADPGGKREALGMCAFGEQGPRGHGNLMVGALLFSNKPVRPTRLEPS</sequence>
<feature type="domain" description="FIST C-domain" evidence="2">
    <location>
        <begin position="593"/>
        <end position="756"/>
    </location>
</feature>
<dbReference type="InterPro" id="IPR019494">
    <property type="entry name" value="FIST_C"/>
</dbReference>
<dbReference type="Pfam" id="PF10442">
    <property type="entry name" value="FIST_C"/>
    <property type="match status" value="1"/>
</dbReference>
<evidence type="ECO:0000259" key="1">
    <source>
        <dbReference type="SMART" id="SM00897"/>
    </source>
</evidence>
<keyword evidence="4" id="KW-1185">Reference proteome</keyword>
<evidence type="ECO:0000313" key="3">
    <source>
        <dbReference type="EMBL" id="CAH0372930.1"/>
    </source>
</evidence>
<dbReference type="PANTHER" id="PTHR40252:SF2">
    <property type="entry name" value="BLR0328 PROTEIN"/>
    <property type="match status" value="1"/>
</dbReference>